<feature type="transmembrane region" description="Helical" evidence="1">
    <location>
        <begin position="121"/>
        <end position="145"/>
    </location>
</feature>
<accession>A0A0R2NSQ3</accession>
<keyword evidence="1" id="KW-0472">Membrane</keyword>
<name>A0A0R2NSQ3_9LACO</name>
<dbReference type="EMBL" id="AYGX02000070">
    <property type="protein sequence ID" value="KRO27771.1"/>
    <property type="molecule type" value="Genomic_DNA"/>
</dbReference>
<dbReference type="Proteomes" id="UP000050920">
    <property type="component" value="Unassembled WGS sequence"/>
</dbReference>
<organism evidence="2 3">
    <name type="scientific">Lactiplantibacillus fabifermentans DSM 21115</name>
    <dbReference type="NCBI Taxonomy" id="1413187"/>
    <lineage>
        <taxon>Bacteria</taxon>
        <taxon>Bacillati</taxon>
        <taxon>Bacillota</taxon>
        <taxon>Bacilli</taxon>
        <taxon>Lactobacillales</taxon>
        <taxon>Lactobacillaceae</taxon>
        <taxon>Lactiplantibacillus</taxon>
    </lineage>
</organism>
<proteinExistence type="predicted"/>
<reference evidence="2 3" key="1">
    <citation type="journal article" date="2015" name="Genome Announc.">
        <title>Expanding the biotechnology potential of lactobacilli through comparative genomics of 213 strains and associated genera.</title>
        <authorList>
            <person name="Sun Z."/>
            <person name="Harris H.M."/>
            <person name="McCann A."/>
            <person name="Guo C."/>
            <person name="Argimon S."/>
            <person name="Zhang W."/>
            <person name="Yang X."/>
            <person name="Jeffery I.B."/>
            <person name="Cooney J.C."/>
            <person name="Kagawa T.F."/>
            <person name="Liu W."/>
            <person name="Song Y."/>
            <person name="Salvetti E."/>
            <person name="Wrobel A."/>
            <person name="Rasinkangas P."/>
            <person name="Parkhill J."/>
            <person name="Rea M.C."/>
            <person name="O'Sullivan O."/>
            <person name="Ritari J."/>
            <person name="Douillard F.P."/>
            <person name="Paul Ross R."/>
            <person name="Yang R."/>
            <person name="Briner A.E."/>
            <person name="Felis G.E."/>
            <person name="de Vos W.M."/>
            <person name="Barrangou R."/>
            <person name="Klaenhammer T.R."/>
            <person name="Caufield P.W."/>
            <person name="Cui Y."/>
            <person name="Zhang H."/>
            <person name="O'Toole P.W."/>
        </authorList>
    </citation>
    <scope>NUCLEOTIDE SEQUENCE [LARGE SCALE GENOMIC DNA]</scope>
    <source>
        <strain evidence="2 3">DSM 21115</strain>
    </source>
</reference>
<keyword evidence="3" id="KW-1185">Reference proteome</keyword>
<keyword evidence="1" id="KW-1133">Transmembrane helix</keyword>
<feature type="transmembrane region" description="Helical" evidence="1">
    <location>
        <begin position="37"/>
        <end position="59"/>
    </location>
</feature>
<evidence type="ECO:0000313" key="2">
    <source>
        <dbReference type="EMBL" id="KRO27771.1"/>
    </source>
</evidence>
<protein>
    <submittedName>
        <fullName evidence="2">Uncharacterized protein</fullName>
    </submittedName>
</protein>
<feature type="transmembrane region" description="Helical" evidence="1">
    <location>
        <begin position="6"/>
        <end position="25"/>
    </location>
</feature>
<comment type="caution">
    <text evidence="2">The sequence shown here is derived from an EMBL/GenBank/DDBJ whole genome shotgun (WGS) entry which is preliminary data.</text>
</comment>
<dbReference type="RefSeq" id="WP_024625539.1">
    <property type="nucleotide sequence ID" value="NZ_AYGX02000070.1"/>
</dbReference>
<evidence type="ECO:0000256" key="1">
    <source>
        <dbReference type="SAM" id="Phobius"/>
    </source>
</evidence>
<gene>
    <name evidence="2" type="ORF">DY78_GL003021</name>
</gene>
<sequence>MRVIKTFIAAYLRGALIFILSFYALTAQPNGHMLWRLTWANGYLLVAYLLAYPLILLWAPRFSKNPLAIKSWTSQSFAYKDGLGHTLEKQQWAANHQVATRDSLASYSAMNDDFLNMIGSFLTQSILMLLAGPVLIGVLIGRWWLRRKL</sequence>
<keyword evidence="1" id="KW-0812">Transmembrane</keyword>
<evidence type="ECO:0000313" key="3">
    <source>
        <dbReference type="Proteomes" id="UP000050920"/>
    </source>
</evidence>
<dbReference type="AlphaFoldDB" id="A0A0R2NSQ3"/>